<dbReference type="GO" id="GO:0003700">
    <property type="term" value="F:DNA-binding transcription factor activity"/>
    <property type="evidence" value="ECO:0007669"/>
    <property type="project" value="TreeGrafter"/>
</dbReference>
<dbReference type="InterPro" id="IPR010982">
    <property type="entry name" value="Lambda_DNA-bd_dom_sf"/>
</dbReference>
<dbReference type="Pfam" id="PF13377">
    <property type="entry name" value="Peripla_BP_3"/>
    <property type="match status" value="1"/>
</dbReference>
<dbReference type="InterPro" id="IPR001387">
    <property type="entry name" value="Cro/C1-type_HTH"/>
</dbReference>
<dbReference type="InterPro" id="IPR000843">
    <property type="entry name" value="HTH_LacI"/>
</dbReference>
<dbReference type="EMBL" id="AXNT01000033">
    <property type="protein sequence ID" value="KGM02860.1"/>
    <property type="molecule type" value="Genomic_DNA"/>
</dbReference>
<evidence type="ECO:0000256" key="3">
    <source>
        <dbReference type="ARBA" id="ARBA00023163"/>
    </source>
</evidence>
<protein>
    <submittedName>
        <fullName evidence="6">LacI family transcription regulator</fullName>
    </submittedName>
</protein>
<feature type="domain" description="HTH lacI-type" evidence="4">
    <location>
        <begin position="11"/>
        <end position="65"/>
    </location>
</feature>
<dbReference type="PROSITE" id="PS50943">
    <property type="entry name" value="HTH_CROC1"/>
    <property type="match status" value="1"/>
</dbReference>
<dbReference type="PANTHER" id="PTHR30146">
    <property type="entry name" value="LACI-RELATED TRANSCRIPTIONAL REPRESSOR"/>
    <property type="match status" value="1"/>
</dbReference>
<dbReference type="CDD" id="cd06267">
    <property type="entry name" value="PBP1_LacI_sugar_binding-like"/>
    <property type="match status" value="1"/>
</dbReference>
<dbReference type="SUPFAM" id="SSF53822">
    <property type="entry name" value="Periplasmic binding protein-like I"/>
    <property type="match status" value="1"/>
</dbReference>
<evidence type="ECO:0000313" key="6">
    <source>
        <dbReference type="EMBL" id="KGM02860.1"/>
    </source>
</evidence>
<keyword evidence="2" id="KW-0238">DNA-binding</keyword>
<dbReference type="Gene3D" id="3.40.50.2300">
    <property type="match status" value="2"/>
</dbReference>
<comment type="caution">
    <text evidence="6">The sequence shown here is derived from an EMBL/GenBank/DDBJ whole genome shotgun (WGS) entry which is preliminary data.</text>
</comment>
<dbReference type="STRING" id="1408250.Q760_10895"/>
<dbReference type="Pfam" id="PF00356">
    <property type="entry name" value="LacI"/>
    <property type="match status" value="1"/>
</dbReference>
<dbReference type="CDD" id="cd01392">
    <property type="entry name" value="HTH_LacI"/>
    <property type="match status" value="1"/>
</dbReference>
<dbReference type="PRINTS" id="PR00036">
    <property type="entry name" value="HTHLACI"/>
</dbReference>
<dbReference type="Proteomes" id="UP000029833">
    <property type="component" value="Unassembled WGS sequence"/>
</dbReference>
<dbReference type="PANTHER" id="PTHR30146:SF109">
    <property type="entry name" value="HTH-TYPE TRANSCRIPTIONAL REGULATOR GALS"/>
    <property type="match status" value="1"/>
</dbReference>
<evidence type="ECO:0000313" key="7">
    <source>
        <dbReference type="Proteomes" id="UP000029833"/>
    </source>
</evidence>
<dbReference type="Gene3D" id="1.10.260.40">
    <property type="entry name" value="lambda repressor-like DNA-binding domains"/>
    <property type="match status" value="1"/>
</dbReference>
<sequence>MDLTRTPVAAPTLEDVARVAGVSRATVSRVINGQRHVKPSLQATVMEAVATTGYVPNRAARSLVTRRTGTVAVIISGTEQEPDDELYLPGVLADPFFGRTVGSFIRALRPHDVHPVLLVADSDAARDQALAYLRFGNADGALLVSTHGSDPLPRLVMGTGRPVVVFAHPPEPMPVSYVDVANADGGRLAAHHLLDRGCRSLGAVAGPEDVRAARERLSGFRDAAARRGHAFVPSVEGGFTFDSGEAAATVLLEQNPGLDGIFAANDLMAQGALRALDAAGRRVPDDVAVVGFDDSAAAEQARPRLTTVRQPVEQMAAEMARLLLAQIDAGEPLVQSSIFEPTLVVRESA</sequence>
<dbReference type="SMART" id="SM00354">
    <property type="entry name" value="HTH_LACI"/>
    <property type="match status" value="1"/>
</dbReference>
<dbReference type="InterPro" id="IPR028082">
    <property type="entry name" value="Peripla_BP_I"/>
</dbReference>
<keyword evidence="3" id="KW-0804">Transcription</keyword>
<evidence type="ECO:0000259" key="4">
    <source>
        <dbReference type="PROSITE" id="PS50932"/>
    </source>
</evidence>
<proteinExistence type="predicted"/>
<dbReference type="PROSITE" id="PS00356">
    <property type="entry name" value="HTH_LACI_1"/>
    <property type="match status" value="1"/>
</dbReference>
<evidence type="ECO:0000256" key="1">
    <source>
        <dbReference type="ARBA" id="ARBA00023015"/>
    </source>
</evidence>
<feature type="domain" description="HTH cro/C1-type" evidence="5">
    <location>
        <begin position="12"/>
        <end position="35"/>
    </location>
</feature>
<dbReference type="PROSITE" id="PS50932">
    <property type="entry name" value="HTH_LACI_2"/>
    <property type="match status" value="1"/>
</dbReference>
<evidence type="ECO:0000259" key="5">
    <source>
        <dbReference type="PROSITE" id="PS50943"/>
    </source>
</evidence>
<keyword evidence="7" id="KW-1185">Reference proteome</keyword>
<organism evidence="6 7">
    <name type="scientific">Cellulomonas cellasea DSM 20118</name>
    <dbReference type="NCBI Taxonomy" id="1408250"/>
    <lineage>
        <taxon>Bacteria</taxon>
        <taxon>Bacillati</taxon>
        <taxon>Actinomycetota</taxon>
        <taxon>Actinomycetes</taxon>
        <taxon>Micrococcales</taxon>
        <taxon>Cellulomonadaceae</taxon>
        <taxon>Cellulomonas</taxon>
    </lineage>
</organism>
<dbReference type="AlphaFoldDB" id="A0A0A0B7M9"/>
<dbReference type="InterPro" id="IPR046335">
    <property type="entry name" value="LacI/GalR-like_sensor"/>
</dbReference>
<gene>
    <name evidence="6" type="ORF">Q760_10895</name>
</gene>
<evidence type="ECO:0000256" key="2">
    <source>
        <dbReference type="ARBA" id="ARBA00023125"/>
    </source>
</evidence>
<dbReference type="GO" id="GO:0000976">
    <property type="term" value="F:transcription cis-regulatory region binding"/>
    <property type="evidence" value="ECO:0007669"/>
    <property type="project" value="TreeGrafter"/>
</dbReference>
<reference evidence="6 7" key="1">
    <citation type="submission" date="2013-10" db="EMBL/GenBank/DDBJ databases">
        <authorList>
            <person name="Wang G."/>
            <person name="Zhuang W."/>
        </authorList>
    </citation>
    <scope>NUCLEOTIDE SEQUENCE [LARGE SCALE GENOMIC DNA]</scope>
    <source>
        <strain evidence="6 7">DSM 20118</strain>
    </source>
</reference>
<keyword evidence="1" id="KW-0805">Transcription regulation</keyword>
<dbReference type="RefSeq" id="WP_169743994.1">
    <property type="nucleotide sequence ID" value="NZ_AXNT01000033.1"/>
</dbReference>
<dbReference type="SUPFAM" id="SSF47413">
    <property type="entry name" value="lambda repressor-like DNA-binding domains"/>
    <property type="match status" value="1"/>
</dbReference>
<name>A0A0A0B7M9_9CELL</name>
<accession>A0A0A0B7M9</accession>